<evidence type="ECO:0008006" key="3">
    <source>
        <dbReference type="Google" id="ProtNLM"/>
    </source>
</evidence>
<accession>A0AAU9JEB0</accession>
<evidence type="ECO:0000313" key="1">
    <source>
        <dbReference type="EMBL" id="CAG9321903.1"/>
    </source>
</evidence>
<sequence length="250" mass="28890">MAKHNNPTTKFDWESKWLTGEEYSYILTNIDSYCAAYNMQRYPSRCHPISIYTKPQNGLIYFVKGSSVGSEFGFPRVDIKKRYRWKKMNFTTELPKRQPIVVYIVASAVKSEKYVPGNEKQTPSYRMHAVILKNANEDPYILCHIRKLNNTESPPSPETPIKKIKTKNNQIENNGLHELLNAANQLVPTIKSIPLCIAESGTKPMEFKDFETDYVSLFRNSSIDKFPALSVYFQPLFYIESDSDEYNSVE</sequence>
<gene>
    <name evidence="1" type="ORF">BSTOLATCC_MIC29808</name>
</gene>
<protein>
    <recommendedName>
        <fullName evidence="3">NAC domain-containing protein</fullName>
    </recommendedName>
</protein>
<evidence type="ECO:0000313" key="2">
    <source>
        <dbReference type="Proteomes" id="UP001162131"/>
    </source>
</evidence>
<name>A0AAU9JEB0_9CILI</name>
<organism evidence="1 2">
    <name type="scientific">Blepharisma stoltei</name>
    <dbReference type="NCBI Taxonomy" id="1481888"/>
    <lineage>
        <taxon>Eukaryota</taxon>
        <taxon>Sar</taxon>
        <taxon>Alveolata</taxon>
        <taxon>Ciliophora</taxon>
        <taxon>Postciliodesmatophora</taxon>
        <taxon>Heterotrichea</taxon>
        <taxon>Heterotrichida</taxon>
        <taxon>Blepharismidae</taxon>
        <taxon>Blepharisma</taxon>
    </lineage>
</organism>
<keyword evidence="2" id="KW-1185">Reference proteome</keyword>
<comment type="caution">
    <text evidence="1">The sequence shown here is derived from an EMBL/GenBank/DDBJ whole genome shotgun (WGS) entry which is preliminary data.</text>
</comment>
<dbReference type="EMBL" id="CAJZBQ010000029">
    <property type="protein sequence ID" value="CAG9321903.1"/>
    <property type="molecule type" value="Genomic_DNA"/>
</dbReference>
<proteinExistence type="predicted"/>
<dbReference type="AlphaFoldDB" id="A0AAU9JEB0"/>
<reference evidence="1" key="1">
    <citation type="submission" date="2021-09" db="EMBL/GenBank/DDBJ databases">
        <authorList>
            <consortium name="AG Swart"/>
            <person name="Singh M."/>
            <person name="Singh A."/>
            <person name="Seah K."/>
            <person name="Emmerich C."/>
        </authorList>
    </citation>
    <scope>NUCLEOTIDE SEQUENCE</scope>
    <source>
        <strain evidence="1">ATCC30299</strain>
    </source>
</reference>
<dbReference type="Proteomes" id="UP001162131">
    <property type="component" value="Unassembled WGS sequence"/>
</dbReference>